<dbReference type="InterPro" id="IPR041698">
    <property type="entry name" value="Methyltransf_25"/>
</dbReference>
<dbReference type="SUPFAM" id="SSF53335">
    <property type="entry name" value="S-adenosyl-L-methionine-dependent methyltransferases"/>
    <property type="match status" value="1"/>
</dbReference>
<evidence type="ECO:0000256" key="2">
    <source>
        <dbReference type="ARBA" id="ARBA00022679"/>
    </source>
</evidence>
<dbReference type="GO" id="GO:0032259">
    <property type="term" value="P:methylation"/>
    <property type="evidence" value="ECO:0007669"/>
    <property type="project" value="UniProtKB-KW"/>
</dbReference>
<protein>
    <submittedName>
        <fullName evidence="5">Methyltransferase domain-containing protein</fullName>
    </submittedName>
</protein>
<dbReference type="GO" id="GO:0008168">
    <property type="term" value="F:methyltransferase activity"/>
    <property type="evidence" value="ECO:0007669"/>
    <property type="project" value="UniProtKB-KW"/>
</dbReference>
<dbReference type="InterPro" id="IPR029063">
    <property type="entry name" value="SAM-dependent_MTases_sf"/>
</dbReference>
<keyword evidence="3" id="KW-0949">S-adenosyl-L-methionine</keyword>
<name>A0ABT4U2E9_9ACTN</name>
<dbReference type="Proteomes" id="UP001527866">
    <property type="component" value="Unassembled WGS sequence"/>
</dbReference>
<organism evidence="5 6">
    <name type="scientific">Nocardiopsis endophytica</name>
    <dbReference type="NCBI Taxonomy" id="3018445"/>
    <lineage>
        <taxon>Bacteria</taxon>
        <taxon>Bacillati</taxon>
        <taxon>Actinomycetota</taxon>
        <taxon>Actinomycetes</taxon>
        <taxon>Streptosporangiales</taxon>
        <taxon>Nocardiopsidaceae</taxon>
        <taxon>Nocardiopsis</taxon>
    </lineage>
</organism>
<evidence type="ECO:0000256" key="3">
    <source>
        <dbReference type="ARBA" id="ARBA00022691"/>
    </source>
</evidence>
<proteinExistence type="predicted"/>
<dbReference type="RefSeq" id="WP_270685583.1">
    <property type="nucleotide sequence ID" value="NZ_JAQFWQ010000024.1"/>
</dbReference>
<keyword evidence="6" id="KW-1185">Reference proteome</keyword>
<dbReference type="PANTHER" id="PTHR43464">
    <property type="entry name" value="METHYLTRANSFERASE"/>
    <property type="match status" value="1"/>
</dbReference>
<dbReference type="PANTHER" id="PTHR43464:SF19">
    <property type="entry name" value="UBIQUINONE BIOSYNTHESIS O-METHYLTRANSFERASE, MITOCHONDRIAL"/>
    <property type="match status" value="1"/>
</dbReference>
<evidence type="ECO:0000259" key="4">
    <source>
        <dbReference type="Pfam" id="PF13649"/>
    </source>
</evidence>
<sequence>MDRVDSDAPGTTGAPGAVGTGPDVSGYVDYLVTNRDFTAPAVAAAITALAVPERDRPLRILDAGTGGGGAVPGLLRLLGPGSGSVLAIDADARAVAAASGRVSDPRAQIRVADLRDVAADAAGHGGPFDLIWSSDVIWPVTFDDPAAIVAELAGALAPGGVLALFTTNYYQSMYLPGHSRLERLIRTASELTWGLPDDGPTHYERLGAWMRQAGLQDVTLRVVPLSAATVQPAARAYLERIVWPEMRHAVAVNGRAAGMTEQDIARVGELLDPEGPHWVGRDPDGYVVQPALLWTGARAGGVPHGR</sequence>
<dbReference type="Gene3D" id="3.40.50.150">
    <property type="entry name" value="Vaccinia Virus protein VP39"/>
    <property type="match status" value="1"/>
</dbReference>
<feature type="domain" description="Methyltransferase" evidence="4">
    <location>
        <begin position="60"/>
        <end position="160"/>
    </location>
</feature>
<keyword evidence="1 5" id="KW-0489">Methyltransferase</keyword>
<dbReference type="EMBL" id="JAQFWQ010000024">
    <property type="protein sequence ID" value="MDA2811120.1"/>
    <property type="molecule type" value="Genomic_DNA"/>
</dbReference>
<evidence type="ECO:0000313" key="5">
    <source>
        <dbReference type="EMBL" id="MDA2811120.1"/>
    </source>
</evidence>
<evidence type="ECO:0000256" key="1">
    <source>
        <dbReference type="ARBA" id="ARBA00022603"/>
    </source>
</evidence>
<dbReference type="Pfam" id="PF13649">
    <property type="entry name" value="Methyltransf_25"/>
    <property type="match status" value="1"/>
</dbReference>
<keyword evidence="2" id="KW-0808">Transferase</keyword>
<accession>A0ABT4U2E9</accession>
<evidence type="ECO:0000313" key="6">
    <source>
        <dbReference type="Proteomes" id="UP001527866"/>
    </source>
</evidence>
<comment type="caution">
    <text evidence="5">The sequence shown here is derived from an EMBL/GenBank/DDBJ whole genome shotgun (WGS) entry which is preliminary data.</text>
</comment>
<gene>
    <name evidence="5" type="ORF">O4J56_10775</name>
</gene>
<reference evidence="5 6" key="1">
    <citation type="submission" date="2023-01" db="EMBL/GenBank/DDBJ databases">
        <title>Draft genome sequence of Nocardiopsis sp. RSe5-2 isolated from halophytes.</title>
        <authorList>
            <person name="Duangmal K."/>
            <person name="Chantavorakit T."/>
        </authorList>
    </citation>
    <scope>NUCLEOTIDE SEQUENCE [LARGE SCALE GENOMIC DNA]</scope>
    <source>
        <strain evidence="5 6">RSe5-2</strain>
    </source>
</reference>
<dbReference type="CDD" id="cd02440">
    <property type="entry name" value="AdoMet_MTases"/>
    <property type="match status" value="1"/>
</dbReference>